<dbReference type="InterPro" id="IPR031327">
    <property type="entry name" value="MCM"/>
</dbReference>
<dbReference type="GO" id="GO:1990518">
    <property type="term" value="F:single-stranded 3'-5' DNA helicase activity"/>
    <property type="evidence" value="ECO:0007669"/>
    <property type="project" value="TreeGrafter"/>
</dbReference>
<comment type="caution">
    <text evidence="4">The sequence shown here is derived from an EMBL/GenBank/DDBJ whole genome shotgun (WGS) entry which is preliminary data.</text>
</comment>
<dbReference type="GO" id="GO:0000727">
    <property type="term" value="P:double-strand break repair via break-induced replication"/>
    <property type="evidence" value="ECO:0007669"/>
    <property type="project" value="TreeGrafter"/>
</dbReference>
<dbReference type="PANTHER" id="PTHR11630">
    <property type="entry name" value="DNA REPLICATION LICENSING FACTOR MCM FAMILY MEMBER"/>
    <property type="match status" value="1"/>
</dbReference>
<dbReference type="EMBL" id="CADEPM010000003">
    <property type="protein sequence ID" value="CAB3403620.1"/>
    <property type="molecule type" value="Genomic_DNA"/>
</dbReference>
<keyword evidence="2" id="KW-0067">ATP-binding</keyword>
<feature type="domain" description="MCM C-terminal AAA(+) ATPase" evidence="3">
    <location>
        <begin position="10"/>
        <end position="85"/>
    </location>
</feature>
<dbReference type="OrthoDB" id="271325at2759"/>
<dbReference type="GO" id="GO:1902969">
    <property type="term" value="P:mitotic DNA replication"/>
    <property type="evidence" value="ECO:0007669"/>
    <property type="project" value="TreeGrafter"/>
</dbReference>
<evidence type="ECO:0000259" key="3">
    <source>
        <dbReference type="PROSITE" id="PS50051"/>
    </source>
</evidence>
<organism evidence="4 5">
    <name type="scientific">Caenorhabditis bovis</name>
    <dbReference type="NCBI Taxonomy" id="2654633"/>
    <lineage>
        <taxon>Eukaryota</taxon>
        <taxon>Metazoa</taxon>
        <taxon>Ecdysozoa</taxon>
        <taxon>Nematoda</taxon>
        <taxon>Chromadorea</taxon>
        <taxon>Rhabditida</taxon>
        <taxon>Rhabditina</taxon>
        <taxon>Rhabditomorpha</taxon>
        <taxon>Rhabditoidea</taxon>
        <taxon>Rhabditidae</taxon>
        <taxon>Peloderinae</taxon>
        <taxon>Caenorhabditis</taxon>
    </lineage>
</organism>
<dbReference type="AlphaFoldDB" id="A0A8S1EUC8"/>
<evidence type="ECO:0000256" key="1">
    <source>
        <dbReference type="ARBA" id="ARBA00022741"/>
    </source>
</evidence>
<sequence length="85" mass="9183">MYPGVVGSYVLYAILRDSYRVLKKRKHEGTALRGDINVCLIGDPSAAKSQVLKTIEEFSSRAIYTTGKASSAAGLTAAVVKDQEF</sequence>
<name>A0A8S1EUC8_9PELO</name>
<dbReference type="Pfam" id="PF00493">
    <property type="entry name" value="MCM"/>
    <property type="match status" value="1"/>
</dbReference>
<dbReference type="GO" id="GO:0005524">
    <property type="term" value="F:ATP binding"/>
    <property type="evidence" value="ECO:0007669"/>
    <property type="project" value="UniProtKB-KW"/>
</dbReference>
<dbReference type="PROSITE" id="PS50051">
    <property type="entry name" value="MCM_2"/>
    <property type="match status" value="1"/>
</dbReference>
<evidence type="ECO:0000313" key="4">
    <source>
        <dbReference type="EMBL" id="CAB3403620.1"/>
    </source>
</evidence>
<reference evidence="4 5" key="1">
    <citation type="submission" date="2020-04" db="EMBL/GenBank/DDBJ databases">
        <authorList>
            <person name="Laetsch R D."/>
            <person name="Stevens L."/>
            <person name="Kumar S."/>
            <person name="Blaxter L. M."/>
        </authorList>
    </citation>
    <scope>NUCLEOTIDE SEQUENCE [LARGE SCALE GENOMIC DNA]</scope>
</reference>
<dbReference type="InterPro" id="IPR001208">
    <property type="entry name" value="MCM_dom"/>
</dbReference>
<dbReference type="Proteomes" id="UP000494206">
    <property type="component" value="Unassembled WGS sequence"/>
</dbReference>
<protein>
    <recommendedName>
        <fullName evidence="3">MCM C-terminal AAA(+) ATPase domain-containing protein</fullName>
    </recommendedName>
</protein>
<keyword evidence="5" id="KW-1185">Reference proteome</keyword>
<dbReference type="GO" id="GO:0003697">
    <property type="term" value="F:single-stranded DNA binding"/>
    <property type="evidence" value="ECO:0007669"/>
    <property type="project" value="TreeGrafter"/>
</dbReference>
<keyword evidence="1" id="KW-0547">Nucleotide-binding</keyword>
<gene>
    <name evidence="4" type="ORF">CBOVIS_LOCUS6067</name>
</gene>
<dbReference type="PANTHER" id="PTHR11630:SF43">
    <property type="entry name" value="DNA REPLICATION LICENSING FACTOR MCM6"/>
    <property type="match status" value="1"/>
</dbReference>
<evidence type="ECO:0000313" key="5">
    <source>
        <dbReference type="Proteomes" id="UP000494206"/>
    </source>
</evidence>
<proteinExistence type="predicted"/>
<dbReference type="InterPro" id="IPR027417">
    <property type="entry name" value="P-loop_NTPase"/>
</dbReference>
<accession>A0A8S1EUC8</accession>
<dbReference type="GO" id="GO:0042555">
    <property type="term" value="C:MCM complex"/>
    <property type="evidence" value="ECO:0007669"/>
    <property type="project" value="TreeGrafter"/>
</dbReference>
<dbReference type="Gene3D" id="3.40.50.300">
    <property type="entry name" value="P-loop containing nucleotide triphosphate hydrolases"/>
    <property type="match status" value="1"/>
</dbReference>
<dbReference type="GO" id="GO:0005634">
    <property type="term" value="C:nucleus"/>
    <property type="evidence" value="ECO:0007669"/>
    <property type="project" value="TreeGrafter"/>
</dbReference>
<evidence type="ECO:0000256" key="2">
    <source>
        <dbReference type="ARBA" id="ARBA00022840"/>
    </source>
</evidence>